<reference evidence="1" key="1">
    <citation type="submission" date="2016-07" db="EMBL/GenBank/DDBJ databases">
        <title>De novo transcriptome assembly of four accessions of the metal hyperaccumulator plant Noccaea caerulescens.</title>
        <authorList>
            <person name="Blande D."/>
            <person name="Halimaa P."/>
            <person name="Tervahauta A.I."/>
            <person name="Aarts M.G."/>
            <person name="Karenlampi S.O."/>
        </authorList>
    </citation>
    <scope>NUCLEOTIDE SEQUENCE</scope>
</reference>
<evidence type="ECO:0000313" key="1">
    <source>
        <dbReference type="EMBL" id="JAU04536.1"/>
    </source>
</evidence>
<sequence>MVGIGCICEGLYLMVRCKLVCVCQGVHETGFKSGSRGNATAMSWGMWCLVEDLINTLVFDQLLRLEKDEQ</sequence>
<organism evidence="1">
    <name type="scientific">Noccaea caerulescens</name>
    <name type="common">Alpine penny-cress</name>
    <name type="synonym">Thlaspi caerulescens</name>
    <dbReference type="NCBI Taxonomy" id="107243"/>
    <lineage>
        <taxon>Eukaryota</taxon>
        <taxon>Viridiplantae</taxon>
        <taxon>Streptophyta</taxon>
        <taxon>Embryophyta</taxon>
        <taxon>Tracheophyta</taxon>
        <taxon>Spermatophyta</taxon>
        <taxon>Magnoliopsida</taxon>
        <taxon>eudicotyledons</taxon>
        <taxon>Gunneridae</taxon>
        <taxon>Pentapetalae</taxon>
        <taxon>rosids</taxon>
        <taxon>malvids</taxon>
        <taxon>Brassicales</taxon>
        <taxon>Brassicaceae</taxon>
        <taxon>Coluteocarpeae</taxon>
        <taxon>Noccaea</taxon>
    </lineage>
</organism>
<dbReference type="AlphaFoldDB" id="A0A1J3CFG7"/>
<name>A0A1J3CFG7_NOCCA</name>
<gene>
    <name evidence="1" type="ORF">GA_TR9784_c2_g1_i1_g.31388</name>
</gene>
<proteinExistence type="predicted"/>
<protein>
    <submittedName>
        <fullName evidence="1">Uncharacterized protein</fullName>
    </submittedName>
</protein>
<dbReference type="EMBL" id="GEVI01027784">
    <property type="protein sequence ID" value="JAU04536.1"/>
    <property type="molecule type" value="Transcribed_RNA"/>
</dbReference>
<accession>A0A1J3CFG7</accession>